<evidence type="ECO:0000256" key="3">
    <source>
        <dbReference type="ARBA" id="ARBA00023015"/>
    </source>
</evidence>
<evidence type="ECO:0000313" key="11">
    <source>
        <dbReference type="EMBL" id="KAG0261766.1"/>
    </source>
</evidence>
<keyword evidence="7" id="KW-0539">Nucleus</keyword>
<dbReference type="AlphaFoldDB" id="A0A9P6Q8Q2"/>
<dbReference type="GO" id="GO:0005634">
    <property type="term" value="C:nucleus"/>
    <property type="evidence" value="ECO:0007669"/>
    <property type="project" value="UniProtKB-SubCell"/>
</dbReference>
<evidence type="ECO:0000256" key="4">
    <source>
        <dbReference type="ARBA" id="ARBA00023125"/>
    </source>
</evidence>
<keyword evidence="12" id="KW-1185">Reference proteome</keyword>
<dbReference type="InterPro" id="IPR044280">
    <property type="entry name" value="Hac1/HY5"/>
</dbReference>
<dbReference type="EMBL" id="JAAAJB010000206">
    <property type="protein sequence ID" value="KAG0261766.1"/>
    <property type="molecule type" value="Genomic_DNA"/>
</dbReference>
<comment type="similarity">
    <text evidence="2">Belongs to the bZIP family.</text>
</comment>
<feature type="compositionally biased region" description="Low complexity" evidence="9">
    <location>
        <begin position="50"/>
        <end position="65"/>
    </location>
</feature>
<comment type="subcellular location">
    <subcellularLocation>
        <location evidence="1">Nucleus</location>
    </subcellularLocation>
</comment>
<dbReference type="PANTHER" id="PTHR46714">
    <property type="entry name" value="TRANSCRIPTIONAL ACTIVATOR HAC1"/>
    <property type="match status" value="1"/>
</dbReference>
<evidence type="ECO:0000256" key="6">
    <source>
        <dbReference type="ARBA" id="ARBA00023230"/>
    </source>
</evidence>
<feature type="coiled-coil region" evidence="8">
    <location>
        <begin position="213"/>
        <end position="261"/>
    </location>
</feature>
<evidence type="ECO:0000256" key="1">
    <source>
        <dbReference type="ARBA" id="ARBA00004123"/>
    </source>
</evidence>
<keyword evidence="8" id="KW-0175">Coiled coil</keyword>
<feature type="compositionally biased region" description="Low complexity" evidence="9">
    <location>
        <begin position="152"/>
        <end position="176"/>
    </location>
</feature>
<protein>
    <recommendedName>
        <fullName evidence="10">BZIP domain-containing protein</fullName>
    </recommendedName>
</protein>
<evidence type="ECO:0000256" key="2">
    <source>
        <dbReference type="ARBA" id="ARBA00007163"/>
    </source>
</evidence>
<dbReference type="GO" id="GO:0006986">
    <property type="term" value="P:response to unfolded protein"/>
    <property type="evidence" value="ECO:0007669"/>
    <property type="project" value="UniProtKB-KW"/>
</dbReference>
<dbReference type="Gene3D" id="1.20.5.170">
    <property type="match status" value="1"/>
</dbReference>
<comment type="caution">
    <text evidence="11">The sequence shown here is derived from an EMBL/GenBank/DDBJ whole genome shotgun (WGS) entry which is preliminary data.</text>
</comment>
<accession>A0A9P6Q8Q2</accession>
<evidence type="ECO:0000256" key="5">
    <source>
        <dbReference type="ARBA" id="ARBA00023163"/>
    </source>
</evidence>
<evidence type="ECO:0000313" key="12">
    <source>
        <dbReference type="Proteomes" id="UP000807716"/>
    </source>
</evidence>
<gene>
    <name evidence="11" type="ORF">DFQ27_002774</name>
</gene>
<dbReference type="SMART" id="SM00338">
    <property type="entry name" value="BRLZ"/>
    <property type="match status" value="1"/>
</dbReference>
<keyword evidence="3" id="KW-0805">Transcription regulation</keyword>
<dbReference type="PROSITE" id="PS00036">
    <property type="entry name" value="BZIP_BASIC"/>
    <property type="match status" value="1"/>
</dbReference>
<feature type="compositionally biased region" description="Polar residues" evidence="9">
    <location>
        <begin position="38"/>
        <end position="49"/>
    </location>
</feature>
<evidence type="ECO:0000256" key="7">
    <source>
        <dbReference type="ARBA" id="ARBA00023242"/>
    </source>
</evidence>
<evidence type="ECO:0000256" key="9">
    <source>
        <dbReference type="SAM" id="MobiDB-lite"/>
    </source>
</evidence>
<feature type="domain" description="BZIP" evidence="10">
    <location>
        <begin position="188"/>
        <end position="251"/>
    </location>
</feature>
<evidence type="ECO:0000256" key="8">
    <source>
        <dbReference type="SAM" id="Coils"/>
    </source>
</evidence>
<feature type="region of interest" description="Disordered" evidence="9">
    <location>
        <begin position="125"/>
        <end position="211"/>
    </location>
</feature>
<dbReference type="PROSITE" id="PS50217">
    <property type="entry name" value="BZIP"/>
    <property type="match status" value="1"/>
</dbReference>
<keyword evidence="4" id="KW-0238">DNA-binding</keyword>
<keyword evidence="5" id="KW-0804">Transcription</keyword>
<dbReference type="InterPro" id="IPR046347">
    <property type="entry name" value="bZIP_sf"/>
</dbReference>
<dbReference type="GO" id="GO:0045944">
    <property type="term" value="P:positive regulation of transcription by RNA polymerase II"/>
    <property type="evidence" value="ECO:0007669"/>
    <property type="project" value="InterPro"/>
</dbReference>
<dbReference type="Proteomes" id="UP000807716">
    <property type="component" value="Unassembled WGS sequence"/>
</dbReference>
<dbReference type="GO" id="GO:0000981">
    <property type="term" value="F:DNA-binding transcription factor activity, RNA polymerase II-specific"/>
    <property type="evidence" value="ECO:0007669"/>
    <property type="project" value="InterPro"/>
</dbReference>
<feature type="region of interest" description="Disordered" evidence="9">
    <location>
        <begin position="38"/>
        <end position="65"/>
    </location>
</feature>
<reference evidence="11" key="1">
    <citation type="journal article" date="2020" name="Fungal Divers.">
        <title>Resolving the Mortierellaceae phylogeny through synthesis of multi-gene phylogenetics and phylogenomics.</title>
        <authorList>
            <person name="Vandepol N."/>
            <person name="Liber J."/>
            <person name="Desiro A."/>
            <person name="Na H."/>
            <person name="Kennedy M."/>
            <person name="Barry K."/>
            <person name="Grigoriev I.V."/>
            <person name="Miller A.N."/>
            <person name="O'Donnell K."/>
            <person name="Stajich J.E."/>
            <person name="Bonito G."/>
        </authorList>
    </citation>
    <scope>NUCLEOTIDE SEQUENCE</scope>
    <source>
        <strain evidence="11">BC1065</strain>
    </source>
</reference>
<feature type="region of interest" description="Disordered" evidence="9">
    <location>
        <begin position="281"/>
        <end position="326"/>
    </location>
</feature>
<dbReference type="Pfam" id="PF07716">
    <property type="entry name" value="bZIP_2"/>
    <property type="match status" value="1"/>
</dbReference>
<dbReference type="GO" id="GO:0003677">
    <property type="term" value="F:DNA binding"/>
    <property type="evidence" value="ECO:0007669"/>
    <property type="project" value="UniProtKB-KW"/>
</dbReference>
<feature type="compositionally biased region" description="Basic and acidic residues" evidence="9">
    <location>
        <begin position="180"/>
        <end position="196"/>
    </location>
</feature>
<dbReference type="PANTHER" id="PTHR46714:SF6">
    <property type="entry name" value="TRANSCRIPTIONAL ACTIVATOR HAC1"/>
    <property type="match status" value="1"/>
</dbReference>
<name>A0A9P6Q8Q2_9FUNG</name>
<dbReference type="SUPFAM" id="SSF57959">
    <property type="entry name" value="Leucine zipper domain"/>
    <property type="match status" value="1"/>
</dbReference>
<organism evidence="11 12">
    <name type="scientific">Actinomortierella ambigua</name>
    <dbReference type="NCBI Taxonomy" id="1343610"/>
    <lineage>
        <taxon>Eukaryota</taxon>
        <taxon>Fungi</taxon>
        <taxon>Fungi incertae sedis</taxon>
        <taxon>Mucoromycota</taxon>
        <taxon>Mortierellomycotina</taxon>
        <taxon>Mortierellomycetes</taxon>
        <taxon>Mortierellales</taxon>
        <taxon>Mortierellaceae</taxon>
        <taxon>Actinomortierella</taxon>
    </lineage>
</organism>
<proteinExistence type="inferred from homology"/>
<feature type="compositionally biased region" description="Basic and acidic residues" evidence="9">
    <location>
        <begin position="299"/>
        <end position="314"/>
    </location>
</feature>
<dbReference type="InterPro" id="IPR004827">
    <property type="entry name" value="bZIP"/>
</dbReference>
<evidence type="ECO:0000259" key="10">
    <source>
        <dbReference type="PROSITE" id="PS50217"/>
    </source>
</evidence>
<keyword evidence="6" id="KW-0834">Unfolded protein response</keyword>
<sequence>MSPQPAVDMVALASAADAPFDSEAPFADLGNEAIVTIESASPRSNTGPLSPSTTTTSAAQASTPTPSAADLESFFALDANFLALATSSSSSSSSSSCAATTTSQTIVGTVSPMALKLESPLLTPLTAPVTRRRSSTLRGSATKTAAKRARTDTTTTSSSIPSTPSSTSTSTTSSTGPRKRSQDPADKEARARERVLRNRAAAQESRDKKRKYVAEIEESNAHLQQENSQLQKRLKTVEEDNQALSKRLEALTAQFEKMQQQLTMICSTGKGGRDASLDQLSAAEAGSTPQEEPSEDLDLSEHEQDTLDDGSIRSDDEETLIEDSSSPLSVAASEMSELQGDLQSVLSLQQRQDFDALLLYTSLFAAPVGGVAVGQAAIDPSVATATADADLFESFLDLGNDWSSLEQQQQQHHQQFLTQLSATPSVVEPTASLF</sequence>
<dbReference type="OrthoDB" id="674948at2759"/>